<dbReference type="OMA" id="WGERDTH"/>
<comment type="caution">
    <text evidence="4">The sequence shown here is derived from an EMBL/GenBank/DDBJ whole genome shotgun (WGS) entry which is preliminary data.</text>
</comment>
<accession>A0A1V6P8M0</accession>
<reference evidence="5" key="1">
    <citation type="journal article" date="2017" name="Nat. Microbiol.">
        <title>Global analysis of biosynthetic gene clusters reveals vast potential of secondary metabolite production in Penicillium species.</title>
        <authorList>
            <person name="Nielsen J.C."/>
            <person name="Grijseels S."/>
            <person name="Prigent S."/>
            <person name="Ji B."/>
            <person name="Dainat J."/>
            <person name="Nielsen K.F."/>
            <person name="Frisvad J.C."/>
            <person name="Workman M."/>
            <person name="Nielsen J."/>
        </authorList>
    </citation>
    <scope>NUCLEOTIDE SEQUENCE [LARGE SCALE GENOMIC DNA]</scope>
    <source>
        <strain evidence="5">IBT 11843</strain>
    </source>
</reference>
<evidence type="ECO:0000256" key="1">
    <source>
        <dbReference type="SAM" id="MobiDB-lite"/>
    </source>
</evidence>
<feature type="transmembrane region" description="Helical" evidence="2">
    <location>
        <begin position="58"/>
        <end position="84"/>
    </location>
</feature>
<dbReference type="Proteomes" id="UP000191522">
    <property type="component" value="Unassembled WGS sequence"/>
</dbReference>
<gene>
    <name evidence="4" type="ORF">PENDEC_c016G05828</name>
</gene>
<feature type="domain" description="Rhodopsin" evidence="3">
    <location>
        <begin position="101"/>
        <end position="200"/>
    </location>
</feature>
<feature type="region of interest" description="Disordered" evidence="1">
    <location>
        <begin position="212"/>
        <end position="352"/>
    </location>
</feature>
<feature type="compositionally biased region" description="Basic and acidic residues" evidence="1">
    <location>
        <begin position="249"/>
        <end position="265"/>
    </location>
</feature>
<dbReference type="InterPro" id="IPR049326">
    <property type="entry name" value="Rhodopsin_dom_fungi"/>
</dbReference>
<evidence type="ECO:0000259" key="3">
    <source>
        <dbReference type="Pfam" id="PF20684"/>
    </source>
</evidence>
<feature type="compositionally biased region" description="Basic and acidic residues" evidence="1">
    <location>
        <begin position="298"/>
        <end position="311"/>
    </location>
</feature>
<keyword evidence="2" id="KW-1133">Transmembrane helix</keyword>
<protein>
    <recommendedName>
        <fullName evidence="3">Rhodopsin domain-containing protein</fullName>
    </recommendedName>
</protein>
<dbReference type="OrthoDB" id="3918601at2759"/>
<keyword evidence="2" id="KW-0812">Transmembrane</keyword>
<dbReference type="STRING" id="69771.A0A1V6P8M0"/>
<sequence length="389" mass="42828">MGPYVPSGQSPPFEVVDDYHHGAWIIITAALGLVISLVCFLIRLYVRLVLIPPFARDDFVLLGATIIAIVQSSLIFYACSRGFGTSIVLLDDSRLNQIQALKRWQFIAAVDVVTELIIFFLAVILLKGLFMSVRRKLTIGFAFLFRFPLIIFTILHISTLHSALAETDVTLAAAEPTLWLQVEVHYALVACSVFCLRPFMAAVSTNYGTAGDSNLENSGSRSRTKSSKSGSNSGSGSGSRSRSLCRVQRKADKDRKPRSTSKEKLCAGNVQDGQGSAKSVREEVRAPMRRSIFPLGEPGKKRFSRLDKGKDGQSGLSLDGDADAIELMPQRSRHSRRMSDGRPESGPETMVIRKEVEYSVQYEYDEARQMGEGASKRVSTVSNDAMAYV</sequence>
<feature type="compositionally biased region" description="Basic and acidic residues" evidence="1">
    <location>
        <begin position="337"/>
        <end position="352"/>
    </location>
</feature>
<dbReference type="Pfam" id="PF20684">
    <property type="entry name" value="Fung_rhodopsin"/>
    <property type="match status" value="1"/>
</dbReference>
<dbReference type="PANTHER" id="PTHR39614">
    <property type="entry name" value="INTEGRAL MEMBRANE PROTEIN"/>
    <property type="match status" value="1"/>
</dbReference>
<dbReference type="PANTHER" id="PTHR39614:SF3">
    <property type="entry name" value="INTEGRAL MEMBRANE PROTEIN"/>
    <property type="match status" value="1"/>
</dbReference>
<name>A0A1V6P8M0_PENDC</name>
<evidence type="ECO:0000313" key="4">
    <source>
        <dbReference type="EMBL" id="OQD73183.1"/>
    </source>
</evidence>
<dbReference type="AlphaFoldDB" id="A0A1V6P8M0"/>
<feature type="transmembrane region" description="Helical" evidence="2">
    <location>
        <begin position="104"/>
        <end position="126"/>
    </location>
</feature>
<organism evidence="4 5">
    <name type="scientific">Penicillium decumbens</name>
    <dbReference type="NCBI Taxonomy" id="69771"/>
    <lineage>
        <taxon>Eukaryota</taxon>
        <taxon>Fungi</taxon>
        <taxon>Dikarya</taxon>
        <taxon>Ascomycota</taxon>
        <taxon>Pezizomycotina</taxon>
        <taxon>Eurotiomycetes</taxon>
        <taxon>Eurotiomycetidae</taxon>
        <taxon>Eurotiales</taxon>
        <taxon>Aspergillaceae</taxon>
        <taxon>Penicillium</taxon>
    </lineage>
</organism>
<dbReference type="EMBL" id="MDYL01000016">
    <property type="protein sequence ID" value="OQD73183.1"/>
    <property type="molecule type" value="Genomic_DNA"/>
</dbReference>
<evidence type="ECO:0000256" key="2">
    <source>
        <dbReference type="SAM" id="Phobius"/>
    </source>
</evidence>
<feature type="transmembrane region" description="Helical" evidence="2">
    <location>
        <begin position="138"/>
        <end position="158"/>
    </location>
</feature>
<proteinExistence type="predicted"/>
<feature type="compositionally biased region" description="Low complexity" evidence="1">
    <location>
        <begin position="217"/>
        <end position="242"/>
    </location>
</feature>
<evidence type="ECO:0000313" key="5">
    <source>
        <dbReference type="Proteomes" id="UP000191522"/>
    </source>
</evidence>
<feature type="transmembrane region" description="Helical" evidence="2">
    <location>
        <begin position="23"/>
        <end position="46"/>
    </location>
</feature>
<keyword evidence="2" id="KW-0472">Membrane</keyword>
<keyword evidence="5" id="KW-1185">Reference proteome</keyword>